<feature type="region of interest" description="Disordered" evidence="2">
    <location>
        <begin position="545"/>
        <end position="565"/>
    </location>
</feature>
<dbReference type="Gene3D" id="2.40.70.10">
    <property type="entry name" value="Acid Proteases"/>
    <property type="match status" value="1"/>
</dbReference>
<name>A0A6A2ZTG9_HIBSY</name>
<evidence type="ECO:0000256" key="1">
    <source>
        <dbReference type="SAM" id="Coils"/>
    </source>
</evidence>
<dbReference type="GO" id="GO:0031982">
    <property type="term" value="C:vesicle"/>
    <property type="evidence" value="ECO:0007669"/>
    <property type="project" value="TreeGrafter"/>
</dbReference>
<feature type="compositionally biased region" description="Pro residues" evidence="2">
    <location>
        <begin position="280"/>
        <end position="289"/>
    </location>
</feature>
<dbReference type="CDD" id="cd00303">
    <property type="entry name" value="retropepsin_like"/>
    <property type="match status" value="1"/>
</dbReference>
<evidence type="ECO:0000313" key="3">
    <source>
        <dbReference type="EMBL" id="KAE8695160.1"/>
    </source>
</evidence>
<dbReference type="GO" id="GO:0072583">
    <property type="term" value="P:clathrin-dependent endocytosis"/>
    <property type="evidence" value="ECO:0007669"/>
    <property type="project" value="TreeGrafter"/>
</dbReference>
<dbReference type="InterPro" id="IPR021109">
    <property type="entry name" value="Peptidase_aspartic_dom_sf"/>
</dbReference>
<dbReference type="AlphaFoldDB" id="A0A6A2ZTG9"/>
<dbReference type="PANTHER" id="PTHR23172">
    <property type="entry name" value="AUXILIN/CYCLIN G-ASSOCIATED KINASE-RELATED"/>
    <property type="match status" value="1"/>
</dbReference>
<dbReference type="GO" id="GO:0072318">
    <property type="term" value="P:clathrin coat disassembly"/>
    <property type="evidence" value="ECO:0007669"/>
    <property type="project" value="TreeGrafter"/>
</dbReference>
<organism evidence="3 4">
    <name type="scientific">Hibiscus syriacus</name>
    <name type="common">Rose of Sharon</name>
    <dbReference type="NCBI Taxonomy" id="106335"/>
    <lineage>
        <taxon>Eukaryota</taxon>
        <taxon>Viridiplantae</taxon>
        <taxon>Streptophyta</taxon>
        <taxon>Embryophyta</taxon>
        <taxon>Tracheophyta</taxon>
        <taxon>Spermatophyta</taxon>
        <taxon>Magnoliopsida</taxon>
        <taxon>eudicotyledons</taxon>
        <taxon>Gunneridae</taxon>
        <taxon>Pentapetalae</taxon>
        <taxon>rosids</taxon>
        <taxon>malvids</taxon>
        <taxon>Malvales</taxon>
        <taxon>Malvaceae</taxon>
        <taxon>Malvoideae</taxon>
        <taxon>Hibiscus</taxon>
    </lineage>
</organism>
<dbReference type="GO" id="GO:0030276">
    <property type="term" value="F:clathrin binding"/>
    <property type="evidence" value="ECO:0007669"/>
    <property type="project" value="TreeGrafter"/>
</dbReference>
<proteinExistence type="predicted"/>
<feature type="region of interest" description="Disordered" evidence="2">
    <location>
        <begin position="355"/>
        <end position="383"/>
    </location>
</feature>
<dbReference type="GO" id="GO:0005737">
    <property type="term" value="C:cytoplasm"/>
    <property type="evidence" value="ECO:0007669"/>
    <property type="project" value="TreeGrafter"/>
</dbReference>
<protein>
    <submittedName>
        <fullName evidence="3">Uncharacterized protein</fullName>
    </submittedName>
</protein>
<comment type="caution">
    <text evidence="3">The sequence shown here is derived from an EMBL/GenBank/DDBJ whole genome shotgun (WGS) entry which is preliminary data.</text>
</comment>
<accession>A0A6A2ZTG9</accession>
<sequence>MENLSYCRKPSRYASQAALTKRTASCNETTNFLRITMYDDVFGGPPRFGTYSRLAFSPRPEDYTEIFGGFTLLDAGRSRVSFGRPDHYEIYGYVSNGGSFEPIDSALVFDVSYHKAARRSNGDQSNGTDGKNPPLRVTDGACFNEIFVTVPDINLRTDVPPPSRPPPLVNVESGDYQLIIVLLTYYCSASAGVNDAGRSRVSFGRPDHYEIYGYVSNGGSFEPIDSALVFDVSYHKAARRSNGDQSNGTDGKNPPLRVTDGACFNEIFVTVPDINLRTDVPPPSRPPPLVNVESGDYQNGQNAPSGGTMGHGSPPFFDVEIDASLAIAASAAAMKEAMDKAQEKDNELGVGLDVEAKENGQEEKQTSKSNENPERVHEYLEREEEKKMLGDVFEQEEIEKKEEMARELEENKAEKQKRERELKNERLRTIEVKREREMEKDRIRMVFNIKVLDARERRYHEAHERAERDALERKTAEAHQRAMEEAHDRLGKACAKAREKSSMEAGLKEEHAAVERENTEAREHIVEKAMTEMAAFEARERVEQSMSDKFSSSSRHSGLRTSSSSSVNQLRGVKLDWRDINEQLNVREYRYPRSQYPYSHMSIDTSSFFQGISAEMLDYEGSRSEAGDGVNEGSSNSCAPVRQGEEQTPHGVPLQDHGEHQSLGEAEEGPVAVDFWLNDINIMLDGLHCSEMKKLDGVVLLLQGQAHIWCTNVTMRVPSDQDCPLMIGQPVQSERSAIVSQRGSTYSYISSKLVRDLGIQLEAISIDVNMTNPLGHSARVNQIYRECPIRIQGIEFPTNIIELPFDEFEVILGIDWWYRYYANADCQLKWVILRSSDGLEVIVVSERINPLYNVISVMLAKKLMLQGFQVFITNVIDTRAAEMRSEDIPVG</sequence>
<feature type="region of interest" description="Disordered" evidence="2">
    <location>
        <begin position="621"/>
        <end position="658"/>
    </location>
</feature>
<keyword evidence="4" id="KW-1185">Reference proteome</keyword>
<feature type="compositionally biased region" description="Polar residues" evidence="2">
    <location>
        <begin position="296"/>
        <end position="305"/>
    </location>
</feature>
<dbReference type="PANTHER" id="PTHR23172:SF87">
    <property type="entry name" value="CHAPERONE DNAJ-DOMAIN SUPERFAMILY PROTEIN"/>
    <property type="match status" value="1"/>
</dbReference>
<evidence type="ECO:0000313" key="4">
    <source>
        <dbReference type="Proteomes" id="UP000436088"/>
    </source>
</evidence>
<reference evidence="3" key="1">
    <citation type="submission" date="2019-09" db="EMBL/GenBank/DDBJ databases">
        <title>Draft genome information of white flower Hibiscus syriacus.</title>
        <authorList>
            <person name="Kim Y.-M."/>
        </authorList>
    </citation>
    <scope>NUCLEOTIDE SEQUENCE [LARGE SCALE GENOMIC DNA]</scope>
    <source>
        <strain evidence="3">YM2019G1</strain>
    </source>
</reference>
<feature type="region of interest" description="Disordered" evidence="2">
    <location>
        <begin position="494"/>
        <end position="519"/>
    </location>
</feature>
<feature type="region of interest" description="Disordered" evidence="2">
    <location>
        <begin position="278"/>
        <end position="315"/>
    </location>
</feature>
<feature type="coiled-coil region" evidence="1">
    <location>
        <begin position="391"/>
        <end position="433"/>
    </location>
</feature>
<dbReference type="Proteomes" id="UP000436088">
    <property type="component" value="Unassembled WGS sequence"/>
</dbReference>
<keyword evidence="1" id="KW-0175">Coiled coil</keyword>
<feature type="compositionally biased region" description="Low complexity" evidence="2">
    <location>
        <begin position="551"/>
        <end position="565"/>
    </location>
</feature>
<dbReference type="EMBL" id="VEPZ02001094">
    <property type="protein sequence ID" value="KAE8695160.1"/>
    <property type="molecule type" value="Genomic_DNA"/>
</dbReference>
<dbReference type="Pfam" id="PF08284">
    <property type="entry name" value="RVP_2"/>
    <property type="match status" value="1"/>
</dbReference>
<evidence type="ECO:0000256" key="2">
    <source>
        <dbReference type="SAM" id="MobiDB-lite"/>
    </source>
</evidence>
<gene>
    <name evidence="3" type="ORF">F3Y22_tig00110733pilonHSYRG00255</name>
</gene>